<reference evidence="5" key="1">
    <citation type="submission" date="2021-01" db="EMBL/GenBank/DDBJ databases">
        <authorList>
            <person name="Corre E."/>
            <person name="Pelletier E."/>
            <person name="Niang G."/>
            <person name="Scheremetjew M."/>
            <person name="Finn R."/>
            <person name="Kale V."/>
            <person name="Holt S."/>
            <person name="Cochrane G."/>
            <person name="Meng A."/>
            <person name="Brown T."/>
            <person name="Cohen L."/>
        </authorList>
    </citation>
    <scope>NUCLEOTIDE SEQUENCE</scope>
    <source>
        <strain evidence="5">308</strain>
    </source>
</reference>
<dbReference type="EMBL" id="HBFR01013791">
    <property type="protein sequence ID" value="CAD8882854.1"/>
    <property type="molecule type" value="Transcribed_RNA"/>
</dbReference>
<dbReference type="PANTHER" id="PTHR12356">
    <property type="entry name" value="NUCLEAR MOVEMENT PROTEIN NUDC"/>
    <property type="match status" value="1"/>
</dbReference>
<dbReference type="PROSITE" id="PS51203">
    <property type="entry name" value="CS"/>
    <property type="match status" value="1"/>
</dbReference>
<proteinExistence type="predicted"/>
<feature type="compositionally biased region" description="Basic and acidic residues" evidence="3">
    <location>
        <begin position="35"/>
        <end position="44"/>
    </location>
</feature>
<evidence type="ECO:0000259" key="4">
    <source>
        <dbReference type="PROSITE" id="PS51203"/>
    </source>
</evidence>
<comment type="subcellular location">
    <subcellularLocation>
        <location evidence="1">Cytoplasm</location>
    </subcellularLocation>
</comment>
<dbReference type="InterPro" id="IPR008978">
    <property type="entry name" value="HSP20-like_chaperone"/>
</dbReference>
<evidence type="ECO:0000256" key="1">
    <source>
        <dbReference type="ARBA" id="ARBA00004496"/>
    </source>
</evidence>
<gene>
    <name evidence="5" type="ORF">CHYS00102_LOCUS10049</name>
</gene>
<dbReference type="InterPro" id="IPR037898">
    <property type="entry name" value="NudC_fam"/>
</dbReference>
<dbReference type="GO" id="GO:0006457">
    <property type="term" value="P:protein folding"/>
    <property type="evidence" value="ECO:0007669"/>
    <property type="project" value="TreeGrafter"/>
</dbReference>
<dbReference type="Pfam" id="PF04969">
    <property type="entry name" value="CS"/>
    <property type="match status" value="1"/>
</dbReference>
<dbReference type="SUPFAM" id="SSF49764">
    <property type="entry name" value="HSP20-like chaperones"/>
    <property type="match status" value="1"/>
</dbReference>
<dbReference type="PANTHER" id="PTHR12356:SF3">
    <property type="entry name" value="NUCLEAR MIGRATION PROTEIN NUDC"/>
    <property type="match status" value="1"/>
</dbReference>
<evidence type="ECO:0000256" key="3">
    <source>
        <dbReference type="SAM" id="MobiDB-lite"/>
    </source>
</evidence>
<feature type="domain" description="CS" evidence="4">
    <location>
        <begin position="290"/>
        <end position="379"/>
    </location>
</feature>
<dbReference type="GO" id="GO:0051082">
    <property type="term" value="F:unfolded protein binding"/>
    <property type="evidence" value="ECO:0007669"/>
    <property type="project" value="TreeGrafter"/>
</dbReference>
<feature type="compositionally biased region" description="Polar residues" evidence="3">
    <location>
        <begin position="264"/>
        <end position="276"/>
    </location>
</feature>
<name>A0A7S1BDE8_9STRA</name>
<accession>A0A7S1BDE8</accession>
<dbReference type="InterPro" id="IPR007052">
    <property type="entry name" value="CS_dom"/>
</dbReference>
<evidence type="ECO:0000313" key="5">
    <source>
        <dbReference type="EMBL" id="CAD8882854.1"/>
    </source>
</evidence>
<dbReference type="AlphaFoldDB" id="A0A7S1BDE8"/>
<dbReference type="Gene3D" id="2.60.40.790">
    <property type="match status" value="1"/>
</dbReference>
<organism evidence="5">
    <name type="scientific">Corethron hystrix</name>
    <dbReference type="NCBI Taxonomy" id="216773"/>
    <lineage>
        <taxon>Eukaryota</taxon>
        <taxon>Sar</taxon>
        <taxon>Stramenopiles</taxon>
        <taxon>Ochrophyta</taxon>
        <taxon>Bacillariophyta</taxon>
        <taxon>Coscinodiscophyceae</taxon>
        <taxon>Corethrophycidae</taxon>
        <taxon>Corethrales</taxon>
        <taxon>Corethraceae</taxon>
        <taxon>Corethron</taxon>
    </lineage>
</organism>
<sequence>MSSDNNNNKESNPDEETAADKLSYLLDHGIEVSTPEEREADRRANASSVAPIFLQLSKLDRSESAGENEDGGIQFVLIPHDDCKPMSTVTIPASFLKEHRGDAIPSFVKPYFAADRRSVDAGLLQAQATKHFASGRGIKGADGKFVDTSKISTSAMNEVAAAGSVETFCLTHPADTNKHTGVYIHLDEVGMLKKLPVNKRAGAIGGACGYNPAPIFYGDVFVGRTKTKPRMTNVDFVAGIDTDGSAEWMRRAVSENLTWQQTMNEATGKSSEQLKQMEQPAHAGTEGSVAQESNFSWTQDEEEIEIIIPISDSGIDKKNLKVVYRPRIVTVSYQGETIVRLDLFESVDVDSCTWTLNNDKTKVVITCEKADAKIWPRIGS</sequence>
<feature type="compositionally biased region" description="Polar residues" evidence="3">
    <location>
        <begin position="1"/>
        <end position="10"/>
    </location>
</feature>
<feature type="region of interest" description="Disordered" evidence="3">
    <location>
        <begin position="264"/>
        <end position="293"/>
    </location>
</feature>
<keyword evidence="2" id="KW-0963">Cytoplasm</keyword>
<evidence type="ECO:0000256" key="2">
    <source>
        <dbReference type="ARBA" id="ARBA00022490"/>
    </source>
</evidence>
<feature type="region of interest" description="Disordered" evidence="3">
    <location>
        <begin position="1"/>
        <end position="46"/>
    </location>
</feature>
<dbReference type="GO" id="GO:0005737">
    <property type="term" value="C:cytoplasm"/>
    <property type="evidence" value="ECO:0007669"/>
    <property type="project" value="UniProtKB-SubCell"/>
</dbReference>
<protein>
    <recommendedName>
        <fullName evidence="4">CS domain-containing protein</fullName>
    </recommendedName>
</protein>